<keyword evidence="7" id="KW-1185">Reference proteome</keyword>
<keyword evidence="2" id="KW-0645">Protease</keyword>
<dbReference type="GeneID" id="63684041"/>
<dbReference type="HOGENOM" id="CLU_023630_1_1_1"/>
<evidence type="ECO:0000256" key="5">
    <source>
        <dbReference type="ARBA" id="ARBA00023180"/>
    </source>
</evidence>
<evidence type="ECO:0000313" key="6">
    <source>
        <dbReference type="EMBL" id="EJT99261.1"/>
    </source>
</evidence>
<dbReference type="OrthoDB" id="1735038at2759"/>
<keyword evidence="4" id="KW-0378">Hydrolase</keyword>
<accession>M5G0B0</accession>
<evidence type="ECO:0000256" key="3">
    <source>
        <dbReference type="ARBA" id="ARBA00022729"/>
    </source>
</evidence>
<dbReference type="EMBL" id="JH795870">
    <property type="protein sequence ID" value="EJT99261.1"/>
    <property type="molecule type" value="Genomic_DNA"/>
</dbReference>
<protein>
    <recommendedName>
        <fullName evidence="8">Peptidase S28</fullName>
    </recommendedName>
</protein>
<dbReference type="PANTHER" id="PTHR11010">
    <property type="entry name" value="PROTEASE S28 PRO-X CARBOXYPEPTIDASE-RELATED"/>
    <property type="match status" value="1"/>
</dbReference>
<evidence type="ECO:0000256" key="4">
    <source>
        <dbReference type="ARBA" id="ARBA00022801"/>
    </source>
</evidence>
<dbReference type="RefSeq" id="XP_040626159.1">
    <property type="nucleotide sequence ID" value="XM_040768979.1"/>
</dbReference>
<dbReference type="InterPro" id="IPR029058">
    <property type="entry name" value="AB_hydrolase_fold"/>
</dbReference>
<dbReference type="Gene3D" id="3.40.50.1820">
    <property type="entry name" value="alpha/beta hydrolase"/>
    <property type="match status" value="2"/>
</dbReference>
<dbReference type="PANTHER" id="PTHR11010:SF23">
    <property type="entry name" value="SERINE PEPTIDASE"/>
    <property type="match status" value="1"/>
</dbReference>
<dbReference type="InterPro" id="IPR008758">
    <property type="entry name" value="Peptidase_S28"/>
</dbReference>
<keyword evidence="5" id="KW-0325">Glycoprotein</keyword>
<evidence type="ECO:0000256" key="1">
    <source>
        <dbReference type="ARBA" id="ARBA00011079"/>
    </source>
</evidence>
<name>M5G0B0_DACPD</name>
<dbReference type="GO" id="GO:0006508">
    <property type="term" value="P:proteolysis"/>
    <property type="evidence" value="ECO:0007669"/>
    <property type="project" value="UniProtKB-KW"/>
</dbReference>
<proteinExistence type="inferred from homology"/>
<organism evidence="6 7">
    <name type="scientific">Dacryopinax primogenitus (strain DJM 731)</name>
    <name type="common">Brown rot fungus</name>
    <dbReference type="NCBI Taxonomy" id="1858805"/>
    <lineage>
        <taxon>Eukaryota</taxon>
        <taxon>Fungi</taxon>
        <taxon>Dikarya</taxon>
        <taxon>Basidiomycota</taxon>
        <taxon>Agaricomycotina</taxon>
        <taxon>Dacrymycetes</taxon>
        <taxon>Dacrymycetales</taxon>
        <taxon>Dacrymycetaceae</taxon>
        <taxon>Dacryopinax</taxon>
    </lineage>
</organism>
<sequence length="503" mass="56469">MPDLDAETEVYGMDGTKLKPLDTVYTFDQLIDHSNPSLGTFKQRYYFTYQYYLPGGPVVMMTPGENSVDGFYSYLTNGSMVGQIAQQQNGAAIILEHRFYGKSNPYPDLSVKSYQVHSIDQAVNDLVYFSQNVKLAMPGGNQIRSQRNAWILLGGSYSGALTAWTVNSNPDAFWAGYASSAVVQAINDGWMYFEPIRTHMPWNCSADWQALIGHFDKIAFNGTKEEQQSLKTQLGFPNVTYLDDVASALRDPIFMWQDMDPSSGPGEPFYKFCDALETDGNGKVSGPQGFGLNSTIKNFAAWVSTWNAESCGEDDQDACYGSRDPTNPAYSNTTIDQDSRSWQWTTCNFAGWWEVSAPNHYPSLVSRLITPKYDERDLCQNFFPEAYPTLHSANVSYVNNAYGGWHMNADRLIFLNGNRDPWKFATVSSDYINRTSTPNQPITVSDGFHCSDLLTANGEADNTIYKAQQLVLQYMEKWMDDWYTAHPSYPNPTGSALKKKVFG</sequence>
<dbReference type="OMA" id="FQLEHRC"/>
<dbReference type="GO" id="GO:0008239">
    <property type="term" value="F:dipeptidyl-peptidase activity"/>
    <property type="evidence" value="ECO:0007669"/>
    <property type="project" value="TreeGrafter"/>
</dbReference>
<keyword evidence="3" id="KW-0732">Signal</keyword>
<evidence type="ECO:0000313" key="7">
    <source>
        <dbReference type="Proteomes" id="UP000030653"/>
    </source>
</evidence>
<dbReference type="AlphaFoldDB" id="M5G0B0"/>
<dbReference type="Pfam" id="PF05577">
    <property type="entry name" value="Peptidase_S28"/>
    <property type="match status" value="1"/>
</dbReference>
<reference evidence="6 7" key="1">
    <citation type="journal article" date="2012" name="Science">
        <title>The Paleozoic origin of enzymatic lignin decomposition reconstructed from 31 fungal genomes.</title>
        <authorList>
            <person name="Floudas D."/>
            <person name="Binder M."/>
            <person name="Riley R."/>
            <person name="Barry K."/>
            <person name="Blanchette R.A."/>
            <person name="Henrissat B."/>
            <person name="Martinez A.T."/>
            <person name="Otillar R."/>
            <person name="Spatafora J.W."/>
            <person name="Yadav J.S."/>
            <person name="Aerts A."/>
            <person name="Benoit I."/>
            <person name="Boyd A."/>
            <person name="Carlson A."/>
            <person name="Copeland A."/>
            <person name="Coutinho P.M."/>
            <person name="de Vries R.P."/>
            <person name="Ferreira P."/>
            <person name="Findley K."/>
            <person name="Foster B."/>
            <person name="Gaskell J."/>
            <person name="Glotzer D."/>
            <person name="Gorecki P."/>
            <person name="Heitman J."/>
            <person name="Hesse C."/>
            <person name="Hori C."/>
            <person name="Igarashi K."/>
            <person name="Jurgens J.A."/>
            <person name="Kallen N."/>
            <person name="Kersten P."/>
            <person name="Kohler A."/>
            <person name="Kuees U."/>
            <person name="Kumar T.K.A."/>
            <person name="Kuo A."/>
            <person name="LaButti K."/>
            <person name="Larrondo L.F."/>
            <person name="Lindquist E."/>
            <person name="Ling A."/>
            <person name="Lombard V."/>
            <person name="Lucas S."/>
            <person name="Lundell T."/>
            <person name="Martin R."/>
            <person name="McLaughlin D.J."/>
            <person name="Morgenstern I."/>
            <person name="Morin E."/>
            <person name="Murat C."/>
            <person name="Nagy L.G."/>
            <person name="Nolan M."/>
            <person name="Ohm R.A."/>
            <person name="Patyshakuliyeva A."/>
            <person name="Rokas A."/>
            <person name="Ruiz-Duenas F.J."/>
            <person name="Sabat G."/>
            <person name="Salamov A."/>
            <person name="Samejima M."/>
            <person name="Schmutz J."/>
            <person name="Slot J.C."/>
            <person name="St John F."/>
            <person name="Stenlid J."/>
            <person name="Sun H."/>
            <person name="Sun S."/>
            <person name="Syed K."/>
            <person name="Tsang A."/>
            <person name="Wiebenga A."/>
            <person name="Young D."/>
            <person name="Pisabarro A."/>
            <person name="Eastwood D.C."/>
            <person name="Martin F."/>
            <person name="Cullen D."/>
            <person name="Grigoriev I.V."/>
            <person name="Hibbett D.S."/>
        </authorList>
    </citation>
    <scope>NUCLEOTIDE SEQUENCE [LARGE SCALE GENOMIC DNA]</scope>
    <source>
        <strain evidence="6 7">DJM-731 SS1</strain>
    </source>
</reference>
<dbReference type="Proteomes" id="UP000030653">
    <property type="component" value="Unassembled WGS sequence"/>
</dbReference>
<evidence type="ECO:0000256" key="2">
    <source>
        <dbReference type="ARBA" id="ARBA00022670"/>
    </source>
</evidence>
<comment type="similarity">
    <text evidence="1">Belongs to the peptidase S28 family.</text>
</comment>
<dbReference type="GO" id="GO:0070008">
    <property type="term" value="F:serine-type exopeptidase activity"/>
    <property type="evidence" value="ECO:0007669"/>
    <property type="project" value="InterPro"/>
</dbReference>
<evidence type="ECO:0008006" key="8">
    <source>
        <dbReference type="Google" id="ProtNLM"/>
    </source>
</evidence>
<dbReference type="SUPFAM" id="SSF53474">
    <property type="entry name" value="alpha/beta-Hydrolases"/>
    <property type="match status" value="1"/>
</dbReference>
<gene>
    <name evidence="6" type="ORF">DACRYDRAFT_109982</name>
</gene>